<dbReference type="InterPro" id="IPR001304">
    <property type="entry name" value="C-type_lectin-like"/>
</dbReference>
<dbReference type="SMART" id="SM00042">
    <property type="entry name" value="CUB"/>
    <property type="match status" value="2"/>
</dbReference>
<reference evidence="7" key="1">
    <citation type="submission" date="2016-11" db="UniProtKB">
        <authorList>
            <consortium name="WormBaseParasite"/>
        </authorList>
    </citation>
    <scope>IDENTIFICATION</scope>
</reference>
<evidence type="ECO:0000256" key="3">
    <source>
        <dbReference type="PROSITE-ProRule" id="PRU00059"/>
    </source>
</evidence>
<keyword evidence="1" id="KW-0677">Repeat</keyword>
<dbReference type="PANTHER" id="PTHR24251">
    <property type="entry name" value="OVOCHYMASE-RELATED"/>
    <property type="match status" value="1"/>
</dbReference>
<feature type="domain" description="C-type lectin" evidence="5">
    <location>
        <begin position="858"/>
        <end position="1027"/>
    </location>
</feature>
<dbReference type="CDD" id="cd00041">
    <property type="entry name" value="CUB"/>
    <property type="match status" value="1"/>
</dbReference>
<evidence type="ECO:0000256" key="2">
    <source>
        <dbReference type="ARBA" id="ARBA00023157"/>
    </source>
</evidence>
<dbReference type="SUPFAM" id="SSF56436">
    <property type="entry name" value="C-type lectin-like"/>
    <property type="match status" value="1"/>
</dbReference>
<organism evidence="6 7">
    <name type="scientific">Macrostomum lignano</name>
    <dbReference type="NCBI Taxonomy" id="282301"/>
    <lineage>
        <taxon>Eukaryota</taxon>
        <taxon>Metazoa</taxon>
        <taxon>Spiralia</taxon>
        <taxon>Lophotrochozoa</taxon>
        <taxon>Platyhelminthes</taxon>
        <taxon>Rhabditophora</taxon>
        <taxon>Macrostomorpha</taxon>
        <taxon>Macrostomida</taxon>
        <taxon>Macrostomidae</taxon>
        <taxon>Macrostomum</taxon>
    </lineage>
</organism>
<protein>
    <submittedName>
        <fullName evidence="7">CUB domain-containing protein</fullName>
    </submittedName>
</protein>
<dbReference type="InterPro" id="IPR035914">
    <property type="entry name" value="Sperma_CUB_dom_sf"/>
</dbReference>
<dbReference type="PANTHER" id="PTHR24251:SF51">
    <property type="entry name" value="CUBILIN-LIKE"/>
    <property type="match status" value="1"/>
</dbReference>
<comment type="caution">
    <text evidence="3">Lacks conserved residue(s) required for the propagation of feature annotation.</text>
</comment>
<dbReference type="PROSITE" id="PS50041">
    <property type="entry name" value="C_TYPE_LECTIN_2"/>
    <property type="match status" value="1"/>
</dbReference>
<dbReference type="AlphaFoldDB" id="A0A1I8GHD5"/>
<evidence type="ECO:0000313" key="7">
    <source>
        <dbReference type="WBParaSite" id="maker-uti_cns_0002036-snap-gene-0.27-mRNA-1"/>
    </source>
</evidence>
<dbReference type="WBParaSite" id="maker-uti_cns_0002036-snap-gene-0.27-mRNA-1">
    <property type="protein sequence ID" value="maker-uti_cns_0002036-snap-gene-0.27-mRNA-1"/>
    <property type="gene ID" value="maker-uti_cns_0002036-snap-gene-0.27"/>
</dbReference>
<dbReference type="Gene3D" id="2.60.120.290">
    <property type="entry name" value="Spermadhesin, CUB domain"/>
    <property type="match status" value="3"/>
</dbReference>
<dbReference type="Gene3D" id="3.10.100.10">
    <property type="entry name" value="Mannose-Binding Protein A, subunit A"/>
    <property type="match status" value="1"/>
</dbReference>
<dbReference type="InterPro" id="IPR016186">
    <property type="entry name" value="C-type_lectin-like/link_sf"/>
</dbReference>
<evidence type="ECO:0000259" key="4">
    <source>
        <dbReference type="PROSITE" id="PS01180"/>
    </source>
</evidence>
<keyword evidence="2" id="KW-1015">Disulfide bond</keyword>
<accession>A0A1I8GHD5</accession>
<dbReference type="InterPro" id="IPR000859">
    <property type="entry name" value="CUB_dom"/>
</dbReference>
<dbReference type="Proteomes" id="UP000095280">
    <property type="component" value="Unplaced"/>
</dbReference>
<feature type="domain" description="CUB" evidence="4">
    <location>
        <begin position="68"/>
        <end position="168"/>
    </location>
</feature>
<dbReference type="SMART" id="SM00034">
    <property type="entry name" value="CLECT"/>
    <property type="match status" value="1"/>
</dbReference>
<dbReference type="PROSITE" id="PS01180">
    <property type="entry name" value="CUB"/>
    <property type="match status" value="2"/>
</dbReference>
<evidence type="ECO:0000259" key="5">
    <source>
        <dbReference type="PROSITE" id="PS50041"/>
    </source>
</evidence>
<dbReference type="Pfam" id="PF00431">
    <property type="entry name" value="CUB"/>
    <property type="match status" value="2"/>
</dbReference>
<proteinExistence type="predicted"/>
<name>A0A1I8GHD5_9PLAT</name>
<dbReference type="InterPro" id="IPR016187">
    <property type="entry name" value="CTDL_fold"/>
</dbReference>
<evidence type="ECO:0000313" key="6">
    <source>
        <dbReference type="Proteomes" id="UP000095280"/>
    </source>
</evidence>
<dbReference type="CDD" id="cd00037">
    <property type="entry name" value="CLECT"/>
    <property type="match status" value="1"/>
</dbReference>
<keyword evidence="6" id="KW-1185">Reference proteome</keyword>
<dbReference type="SUPFAM" id="SSF49854">
    <property type="entry name" value="Spermadhesin, CUB domain"/>
    <property type="match status" value="3"/>
</dbReference>
<feature type="domain" description="CUB" evidence="4">
    <location>
        <begin position="707"/>
        <end position="836"/>
    </location>
</feature>
<sequence>MNAAKLDTMDSEALDKELRWLGNQFNGSSSLLIDGKNDHVDMCVIPDDASYSSLLLRTPVDPGNLNFYPSNRHCQKVIKAVTPGSKLVLTFNSGKFYIEDSEGCIRDYLIIEDAVDASYSVRCCGNRCGNINVSSDFAFISKSGSIRLTFVSDHVIQKVGFMAQLAETIKLECKGEPNMLATTQQVTALHTNSSSDCVVTINGVNHDDVLRIEFQRFRLPYSGPNCIYDRLEFEFDYAPENASNTKAMCGIQSGPEFIINANKVRVRYVNDLSRLTGIFSFQYFSINERFWVTLRQPYYYHAQERPLSILVHEMEPNQRCSYSLKQTDDIVVTFYEFKFRTEVGRRLSATVTVSLFDNTTSVSTSTGAMVYFSDRFLCTTPSQLLGIQERYVYSVPLDPVTMTGSISTQSFEMMIYVATFGDKLQKSVRLEVFTEDLEIYAGHLDLPVSKGAEFYLKNSDLIDHMQKLSMQLHTSQMLIGAPRTHGISHVYWNITSFDLDRKYSDESCNKTGLFVVKRDALTIGEKKIGPFCSASSLPVSVLSQGSEVYFLLYYFHDLDVEDNDWQGENVFTYSIGAYPCEMIDLSEVESRKEFYYKECLSIISEVQVASKRNKTVEITTTEPLLAFSKFTSSNLMALTEQHENGTVTLMKKFNCESVVSIRRRYANERYYTEVTLQSDCDFCATFWTLHLESECRARIPYNDIGTIGRPLQSTVEQECGIIESPGFPFPYEKYEKPIVWFFNYTSPVNVSSYYSFKFSTFDLDICSNSFLTIMERVSARVQARLNQCKSHSGSYLYTLSSNEIYIMFQANKISYNSMKASLQPRYQGFSIRFRLIKQSSKPSSDACPVPGSEDWHHRSDSCYKLFKSAEPISWDRAESNCRSFGGNLVSINSHAEMRDLMELILQNNSWRETVYSSEEMFVYIGLQVKSHAFSAQKCAISQTGGSSCWTLLTNRNVSRNVHDFIWSSGEPFTYQEWYPSHNDSLYSQVPRNLVTVVHEKFPQPNYYNAFLCVGMMLQNPRHHSNWV</sequence>
<evidence type="ECO:0000256" key="1">
    <source>
        <dbReference type="ARBA" id="ARBA00022737"/>
    </source>
</evidence>